<evidence type="ECO:0000313" key="5">
    <source>
        <dbReference type="EMBL" id="MBN7795124.1"/>
    </source>
</evidence>
<protein>
    <recommendedName>
        <fullName evidence="4">Histidine kinase/HSP90-like ATPase domain-containing protein</fullName>
    </recommendedName>
</protein>
<keyword evidence="3" id="KW-0472">Membrane</keyword>
<reference evidence="5" key="1">
    <citation type="submission" date="2021-02" db="EMBL/GenBank/DDBJ databases">
        <title>PHA producing bacteria isolated from coastal sediment in Guangdong, Shenzhen.</title>
        <authorList>
            <person name="Zheng W."/>
            <person name="Yu S."/>
            <person name="Huang Y."/>
        </authorList>
    </citation>
    <scope>NUCLEOTIDE SEQUENCE</scope>
    <source>
        <strain evidence="5">TN14-10</strain>
    </source>
</reference>
<dbReference type="InterPro" id="IPR015943">
    <property type="entry name" value="WD40/YVTN_repeat-like_dom_sf"/>
</dbReference>
<dbReference type="PANTHER" id="PTHR43547">
    <property type="entry name" value="TWO-COMPONENT HISTIDINE KINASE"/>
    <property type="match status" value="1"/>
</dbReference>
<dbReference type="Gene3D" id="3.30.565.10">
    <property type="entry name" value="Histidine kinase-like ATPase, C-terminal domain"/>
    <property type="match status" value="1"/>
</dbReference>
<dbReference type="InterPro" id="IPR003594">
    <property type="entry name" value="HATPase_dom"/>
</dbReference>
<dbReference type="InterPro" id="IPR011110">
    <property type="entry name" value="Reg_prop"/>
</dbReference>
<dbReference type="PANTHER" id="PTHR43547:SF2">
    <property type="entry name" value="HYBRID SIGNAL TRANSDUCTION HISTIDINE KINASE C"/>
    <property type="match status" value="1"/>
</dbReference>
<evidence type="ECO:0000256" key="2">
    <source>
        <dbReference type="SAM" id="Coils"/>
    </source>
</evidence>
<dbReference type="EMBL" id="JAFKCZ010000001">
    <property type="protein sequence ID" value="MBN7795124.1"/>
    <property type="molecule type" value="Genomic_DNA"/>
</dbReference>
<dbReference type="InterPro" id="IPR036890">
    <property type="entry name" value="HATPase_C_sf"/>
</dbReference>
<evidence type="ECO:0000256" key="1">
    <source>
        <dbReference type="ARBA" id="ARBA00022553"/>
    </source>
</evidence>
<dbReference type="Proteomes" id="UP000664303">
    <property type="component" value="Unassembled WGS sequence"/>
</dbReference>
<dbReference type="Gene3D" id="2.60.40.10">
    <property type="entry name" value="Immunoglobulins"/>
    <property type="match status" value="1"/>
</dbReference>
<feature type="transmembrane region" description="Helical" evidence="3">
    <location>
        <begin position="39"/>
        <end position="59"/>
    </location>
</feature>
<sequence length="1088" mass="120603">MDVSKKATLIKKQHALAVNRCLKISLLSSPRYKLSQKNLVIITFLYVIVLLAPTCFGSSTTTHDRIKYLLSNSSVTQKLTQKSILSVVQTKSGLLWLATFNGIHKYDGHHLVQFVDWVDSSGTTHQLNAIELVESPNGTILAAARDSGLLIFDETLNRFSTHPRYIAHHLSKQKASISSLLVDSSGTIWIGHEDGSVSIIRQGNNEELLLNSVGSARISDIVESPSGQIHIASEDGRFASYEKKKAAYSKVKTHKTCSFKNIPVEEIFTENDSVFLIGTRGSGLYSADTNNETCSKYPLISQSSSDSSRSTIHSIDYVASKGEYRIATDQGLYIVYNRSTQLHFYMENSELTNDEVTSIFSLAEGPSWIGTYNGVNVLTEPLFDLYDIKDNSKMHSITAIGGSKEIGLWVATYNGLFSFSETNNTHVEFRDLYPDLELETDRLMTLLVEENSIWLGSRNRGLLNVDLSTRSTTNYSATTFPKLSANSISALLRLSSGELLVGTYGGGLNIIRQNNSISSYLTTADSMSIANDRVILLFQDSAGRVWVGTEGGLQIFDLESETFLSASFRNAQHQNLEKSIILCATEDNDGNIWFGTLRNGLLFSPASKKRNVSTAQITPYGFNEFADTPIYAIQSDREGGVWLATNSGLAWVRELEEIRYFRKTHGLQSMEFEYGASYKDTSGRIYFGGSNGYNRFNPSNIVVNTNPPPLVLTDVTIAGSSATLSKPIKYLQSLELDYLDYYITFEFSILDYLDTANNQYRYKLEGFDPDWIDVGNRNTATYTNLPAGSYQFLVQGASSAGVWNRDGISTSLKVNPAPWNSWWAYCLYAVSAILIAWHAKKTYDNAVIRRRAIQLAQEMQETADRAMDDVQEQLDHQSRLVESIHRFNLDKLTLVNECFARHAEHLPSSVNATYAANQERRLVALACLEKSLFYKHDTLLADLHKFTDILAGELVSARDLQGNSRITVINDVCDELFSAEFALPLSIVLYELFSNAVDHAFDPGSHSCFIRIEVKRKGDPSDDSDFLFLSVSDNGLGLPEGVDFQSPRSAGIATVAETVAVLGGAISVNVRQGTEVQVRLPSAGLPSP</sequence>
<dbReference type="SUPFAM" id="SSF55874">
    <property type="entry name" value="ATPase domain of HSP90 chaperone/DNA topoisomerase II/histidine kinase"/>
    <property type="match status" value="1"/>
</dbReference>
<keyword evidence="6" id="KW-1185">Reference proteome</keyword>
<dbReference type="AlphaFoldDB" id="A0A939DBQ1"/>
<dbReference type="InterPro" id="IPR013783">
    <property type="entry name" value="Ig-like_fold"/>
</dbReference>
<feature type="coiled-coil region" evidence="2">
    <location>
        <begin position="849"/>
        <end position="876"/>
    </location>
</feature>
<dbReference type="InterPro" id="IPR011123">
    <property type="entry name" value="Y_Y_Y"/>
</dbReference>
<organism evidence="5 6">
    <name type="scientific">Parahaliea mediterranea</name>
    <dbReference type="NCBI Taxonomy" id="651086"/>
    <lineage>
        <taxon>Bacteria</taxon>
        <taxon>Pseudomonadati</taxon>
        <taxon>Pseudomonadota</taxon>
        <taxon>Gammaproteobacteria</taxon>
        <taxon>Cellvibrionales</taxon>
        <taxon>Halieaceae</taxon>
        <taxon>Parahaliea</taxon>
    </lineage>
</organism>
<evidence type="ECO:0000259" key="4">
    <source>
        <dbReference type="SMART" id="SM00387"/>
    </source>
</evidence>
<keyword evidence="3" id="KW-0812">Transmembrane</keyword>
<accession>A0A939DBQ1</accession>
<dbReference type="GO" id="GO:0000155">
    <property type="term" value="F:phosphorelay sensor kinase activity"/>
    <property type="evidence" value="ECO:0007669"/>
    <property type="project" value="TreeGrafter"/>
</dbReference>
<dbReference type="Pfam" id="PF07495">
    <property type="entry name" value="Y_Y_Y"/>
    <property type="match status" value="1"/>
</dbReference>
<keyword evidence="3" id="KW-1133">Transmembrane helix</keyword>
<keyword evidence="1" id="KW-0597">Phosphoprotein</keyword>
<dbReference type="Pfam" id="PF02518">
    <property type="entry name" value="HATPase_c"/>
    <property type="match status" value="1"/>
</dbReference>
<evidence type="ECO:0000313" key="6">
    <source>
        <dbReference type="Proteomes" id="UP000664303"/>
    </source>
</evidence>
<dbReference type="RefSeq" id="WP_206558565.1">
    <property type="nucleotide sequence ID" value="NZ_JAFKCZ010000001.1"/>
</dbReference>
<evidence type="ECO:0000256" key="3">
    <source>
        <dbReference type="SAM" id="Phobius"/>
    </source>
</evidence>
<dbReference type="SMART" id="SM00387">
    <property type="entry name" value="HATPase_c"/>
    <property type="match status" value="1"/>
</dbReference>
<dbReference type="SUPFAM" id="SSF101898">
    <property type="entry name" value="NHL repeat"/>
    <property type="match status" value="1"/>
</dbReference>
<dbReference type="SUPFAM" id="SSF63829">
    <property type="entry name" value="Calcium-dependent phosphotriesterase"/>
    <property type="match status" value="1"/>
</dbReference>
<gene>
    <name evidence="5" type="ORF">JYP50_00885</name>
</gene>
<comment type="caution">
    <text evidence="5">The sequence shown here is derived from an EMBL/GenBank/DDBJ whole genome shotgun (WGS) entry which is preliminary data.</text>
</comment>
<dbReference type="Pfam" id="PF07494">
    <property type="entry name" value="Reg_prop"/>
    <property type="match status" value="2"/>
</dbReference>
<name>A0A939DBQ1_9GAMM</name>
<keyword evidence="2" id="KW-0175">Coiled coil</keyword>
<proteinExistence type="predicted"/>
<dbReference type="Gene3D" id="2.130.10.10">
    <property type="entry name" value="YVTN repeat-like/Quinoprotein amine dehydrogenase"/>
    <property type="match status" value="2"/>
</dbReference>
<feature type="domain" description="Histidine kinase/HSP90-like ATPase" evidence="4">
    <location>
        <begin position="980"/>
        <end position="1084"/>
    </location>
</feature>